<keyword evidence="2" id="KW-1185">Reference proteome</keyword>
<organism evidence="1 2">
    <name type="scientific">Buddleja alternifolia</name>
    <dbReference type="NCBI Taxonomy" id="168488"/>
    <lineage>
        <taxon>Eukaryota</taxon>
        <taxon>Viridiplantae</taxon>
        <taxon>Streptophyta</taxon>
        <taxon>Embryophyta</taxon>
        <taxon>Tracheophyta</taxon>
        <taxon>Spermatophyta</taxon>
        <taxon>Magnoliopsida</taxon>
        <taxon>eudicotyledons</taxon>
        <taxon>Gunneridae</taxon>
        <taxon>Pentapetalae</taxon>
        <taxon>asterids</taxon>
        <taxon>lamiids</taxon>
        <taxon>Lamiales</taxon>
        <taxon>Scrophulariaceae</taxon>
        <taxon>Buddlejeae</taxon>
        <taxon>Buddleja</taxon>
    </lineage>
</organism>
<accession>A0AAV6YGE0</accession>
<dbReference type="Proteomes" id="UP000826271">
    <property type="component" value="Unassembled WGS sequence"/>
</dbReference>
<evidence type="ECO:0000313" key="1">
    <source>
        <dbReference type="EMBL" id="KAG8390465.1"/>
    </source>
</evidence>
<sequence length="71" mass="7898">MSIGAFRRTKLLRKSGGPELKSPKVSLKKSFPIPEELEIEIAKVFQFETEEIGLPRLLVKNSGRLGAKESS</sequence>
<gene>
    <name evidence="1" type="ORF">BUALT_Bualt01G0086100</name>
</gene>
<reference evidence="1" key="1">
    <citation type="submission" date="2019-10" db="EMBL/GenBank/DDBJ databases">
        <authorList>
            <person name="Zhang R."/>
            <person name="Pan Y."/>
            <person name="Wang J."/>
            <person name="Ma R."/>
            <person name="Yu S."/>
        </authorList>
    </citation>
    <scope>NUCLEOTIDE SEQUENCE</scope>
    <source>
        <strain evidence="1">LA-IB0</strain>
        <tissue evidence="1">Leaf</tissue>
    </source>
</reference>
<evidence type="ECO:0000313" key="2">
    <source>
        <dbReference type="Proteomes" id="UP000826271"/>
    </source>
</evidence>
<name>A0AAV6YGE0_9LAMI</name>
<comment type="caution">
    <text evidence="1">The sequence shown here is derived from an EMBL/GenBank/DDBJ whole genome shotgun (WGS) entry which is preliminary data.</text>
</comment>
<proteinExistence type="predicted"/>
<protein>
    <submittedName>
        <fullName evidence="1">Uncharacterized protein</fullName>
    </submittedName>
</protein>
<dbReference type="AlphaFoldDB" id="A0AAV6YGE0"/>
<dbReference type="EMBL" id="WHWC01000001">
    <property type="protein sequence ID" value="KAG8390465.1"/>
    <property type="molecule type" value="Genomic_DNA"/>
</dbReference>